<gene>
    <name evidence="1" type="ORF">GCM10007901_24710</name>
</gene>
<protein>
    <submittedName>
        <fullName evidence="1">Uncharacterized protein</fullName>
    </submittedName>
</protein>
<sequence>MRVNDAIDIRAMEIEPSMKTVCGVWHAVAVNDVKILIDVHQIALAYFFQPEAELLGVEGAVRSSASTDLTGQR</sequence>
<evidence type="ECO:0000313" key="1">
    <source>
        <dbReference type="EMBL" id="GLQ93520.1"/>
    </source>
</evidence>
<dbReference type="EMBL" id="BSOB01000018">
    <property type="protein sequence ID" value="GLQ93520.1"/>
    <property type="molecule type" value="Genomic_DNA"/>
</dbReference>
<proteinExistence type="predicted"/>
<dbReference type="Proteomes" id="UP001156670">
    <property type="component" value="Unassembled WGS sequence"/>
</dbReference>
<keyword evidence="2" id="KW-1185">Reference proteome</keyword>
<name>A0ABQ5XP65_9GAMM</name>
<comment type="caution">
    <text evidence="1">The sequence shown here is derived from an EMBL/GenBank/DDBJ whole genome shotgun (WGS) entry which is preliminary data.</text>
</comment>
<evidence type="ECO:0000313" key="2">
    <source>
        <dbReference type="Proteomes" id="UP001156670"/>
    </source>
</evidence>
<accession>A0ABQ5XP65</accession>
<organism evidence="1 2">
    <name type="scientific">Dyella acidisoli</name>
    <dbReference type="NCBI Taxonomy" id="1867834"/>
    <lineage>
        <taxon>Bacteria</taxon>
        <taxon>Pseudomonadati</taxon>
        <taxon>Pseudomonadota</taxon>
        <taxon>Gammaproteobacteria</taxon>
        <taxon>Lysobacterales</taxon>
        <taxon>Rhodanobacteraceae</taxon>
        <taxon>Dyella</taxon>
    </lineage>
</organism>
<reference evidence="2" key="1">
    <citation type="journal article" date="2019" name="Int. J. Syst. Evol. Microbiol.">
        <title>The Global Catalogue of Microorganisms (GCM) 10K type strain sequencing project: providing services to taxonomists for standard genome sequencing and annotation.</title>
        <authorList>
            <consortium name="The Broad Institute Genomics Platform"/>
            <consortium name="The Broad Institute Genome Sequencing Center for Infectious Disease"/>
            <person name="Wu L."/>
            <person name="Ma J."/>
        </authorList>
    </citation>
    <scope>NUCLEOTIDE SEQUENCE [LARGE SCALE GENOMIC DNA]</scope>
    <source>
        <strain evidence="2">NBRC 111980</strain>
    </source>
</reference>